<dbReference type="KEGG" id="tpg:TPEGAU_0951a"/>
<evidence type="ECO:0000313" key="2">
    <source>
        <dbReference type="EMBL" id="AEZ60226.1"/>
    </source>
</evidence>
<feature type="region of interest" description="Disordered" evidence="1">
    <location>
        <begin position="1"/>
        <end position="29"/>
    </location>
</feature>
<protein>
    <submittedName>
        <fullName evidence="2">Uncharacterized protein</fullName>
    </submittedName>
</protein>
<dbReference type="EMBL" id="CP002376">
    <property type="protein sequence ID" value="AEZ60226.1"/>
    <property type="molecule type" value="Genomic_DNA"/>
</dbReference>
<evidence type="ECO:0000313" key="3">
    <source>
        <dbReference type="Proteomes" id="UP000008192"/>
    </source>
</evidence>
<organism evidence="2 3">
    <name type="scientific">Treponema pallidum subsp. pertenue (strain Gauthier)</name>
    <dbReference type="NCBI Taxonomy" id="491080"/>
    <lineage>
        <taxon>Bacteria</taxon>
        <taxon>Pseudomonadati</taxon>
        <taxon>Spirochaetota</taxon>
        <taxon>Spirochaetia</taxon>
        <taxon>Spirochaetales</taxon>
        <taxon>Treponemataceae</taxon>
        <taxon>Treponema</taxon>
    </lineage>
</organism>
<name>A0AAU8PH77_TREPG</name>
<proteinExistence type="predicted"/>
<dbReference type="AlphaFoldDB" id="A0AAU8PH77"/>
<gene>
    <name evidence="2" type="ordered locus">TPEGAU_0951a</name>
</gene>
<reference evidence="3" key="1">
    <citation type="journal article" date="2012" name="PLoS Negl. Trop. Dis.">
        <title>Whole genome sequences of three Treponema pallidum ssp. pertenue strains: yaws and syphilis treponemes differ in less than 0.2% of the genome sequence.</title>
        <authorList>
            <person name="Cejkova D."/>
            <person name="Zobanikova M."/>
            <person name="Chen L."/>
            <person name="Pospisilova P."/>
            <person name="Strouhal M."/>
            <person name="Qin X."/>
            <person name="Mikalova L."/>
            <person name="Norris S.J."/>
            <person name="Muzny D.M."/>
            <person name="Gibbs R.A."/>
            <person name="Fulton L.L."/>
            <person name="Sodergren E."/>
            <person name="Weinstock G.M."/>
            <person name="Smajs D."/>
        </authorList>
    </citation>
    <scope>NUCLEOTIDE SEQUENCE [LARGE SCALE GENOMIC DNA]</scope>
    <source>
        <strain evidence="3">Gauthier</strain>
    </source>
</reference>
<evidence type="ECO:0000256" key="1">
    <source>
        <dbReference type="SAM" id="MobiDB-lite"/>
    </source>
</evidence>
<sequence length="92" mass="9875">MSKTFRIKGADAAPPEEPVPPTRGDLDASGTFGTEWTLVFLAGGGEIGEADLSTKQAETRAEIWLSRAHGNAWWARDTPASSCEGTTQAHRF</sequence>
<accession>A0AAU8PH77</accession>
<dbReference type="Proteomes" id="UP000008192">
    <property type="component" value="Chromosome"/>
</dbReference>